<organism evidence="3 4">
    <name type="scientific">Venturia nashicola</name>
    <dbReference type="NCBI Taxonomy" id="86259"/>
    <lineage>
        <taxon>Eukaryota</taxon>
        <taxon>Fungi</taxon>
        <taxon>Dikarya</taxon>
        <taxon>Ascomycota</taxon>
        <taxon>Pezizomycotina</taxon>
        <taxon>Dothideomycetes</taxon>
        <taxon>Pleosporomycetidae</taxon>
        <taxon>Venturiales</taxon>
        <taxon>Venturiaceae</taxon>
        <taxon>Venturia</taxon>
    </lineage>
</organism>
<protein>
    <submittedName>
        <fullName evidence="3">EthD domain-containing protein</fullName>
    </submittedName>
</protein>
<dbReference type="InterPro" id="IPR009799">
    <property type="entry name" value="EthD_dom"/>
</dbReference>
<dbReference type="GO" id="GO:0016491">
    <property type="term" value="F:oxidoreductase activity"/>
    <property type="evidence" value="ECO:0007669"/>
    <property type="project" value="InterPro"/>
</dbReference>
<evidence type="ECO:0000313" key="3">
    <source>
        <dbReference type="EMBL" id="TID27948.1"/>
    </source>
</evidence>
<dbReference type="EMBL" id="SNSC02000001">
    <property type="protein sequence ID" value="TID27948.1"/>
    <property type="molecule type" value="Genomic_DNA"/>
</dbReference>
<dbReference type="SUPFAM" id="SSF54909">
    <property type="entry name" value="Dimeric alpha+beta barrel"/>
    <property type="match status" value="1"/>
</dbReference>
<reference evidence="3 4" key="1">
    <citation type="submission" date="2019-04" db="EMBL/GenBank/DDBJ databases">
        <title>High contiguity whole genome sequence and gene annotation resource for two Venturia nashicola isolates.</title>
        <authorList>
            <person name="Prokchorchik M."/>
            <person name="Won K."/>
            <person name="Lee Y."/>
            <person name="Choi E.D."/>
            <person name="Segonzac C."/>
            <person name="Sohn K.H."/>
        </authorList>
    </citation>
    <scope>NUCLEOTIDE SEQUENCE [LARGE SCALE GENOMIC DNA]</scope>
    <source>
        <strain evidence="3 4">PRI2</strain>
    </source>
</reference>
<feature type="domain" description="EthD" evidence="2">
    <location>
        <begin position="18"/>
        <end position="122"/>
    </location>
</feature>
<sequence>MTDPKATTTVIFFWRRNPNLTLQECYEYWQNQHARICVPWMEKHGWLGYRQIQTAGTISKTSIQTLPHSTAYNSTEPSGGLFHFDGIFFAEVPLHVNFVDAYKDPYYTHVIAPDEHVFVDKSGKNDAILATYEGRTMTIVDHGKNAIGDKASPERKRWKEFEDNARTKAEVQGQIKANFE</sequence>
<evidence type="ECO:0000259" key="2">
    <source>
        <dbReference type="Pfam" id="PF07110"/>
    </source>
</evidence>
<dbReference type="AlphaFoldDB" id="A0A4Z1PUG3"/>
<evidence type="ECO:0000256" key="1">
    <source>
        <dbReference type="ARBA" id="ARBA00005986"/>
    </source>
</evidence>
<dbReference type="Gene3D" id="3.30.70.100">
    <property type="match status" value="1"/>
</dbReference>
<accession>A0A4Z1PUG3</accession>
<comment type="caution">
    <text evidence="3">The sequence shown here is derived from an EMBL/GenBank/DDBJ whole genome shotgun (WGS) entry which is preliminary data.</text>
</comment>
<evidence type="ECO:0000313" key="4">
    <source>
        <dbReference type="Proteomes" id="UP000298493"/>
    </source>
</evidence>
<dbReference type="OrthoDB" id="3183782at2759"/>
<proteinExistence type="inferred from homology"/>
<gene>
    <name evidence="3" type="ORF">E6O75_ATG00715</name>
</gene>
<name>A0A4Z1PUG3_9PEZI</name>
<dbReference type="Pfam" id="PF07110">
    <property type="entry name" value="EthD"/>
    <property type="match status" value="1"/>
</dbReference>
<dbReference type="STRING" id="86259.A0A4Z1PUG3"/>
<dbReference type="Proteomes" id="UP000298493">
    <property type="component" value="Unassembled WGS sequence"/>
</dbReference>
<dbReference type="InterPro" id="IPR011008">
    <property type="entry name" value="Dimeric_a/b-barrel"/>
</dbReference>
<comment type="similarity">
    <text evidence="1">Belongs to the tpcK family.</text>
</comment>
<keyword evidence="4" id="KW-1185">Reference proteome</keyword>